<proteinExistence type="predicted"/>
<accession>A0A914QDS9</accession>
<name>A0A914QDS9_9BILA</name>
<protein>
    <submittedName>
        <fullName evidence="2">Uncharacterized protein</fullName>
    </submittedName>
</protein>
<dbReference type="WBParaSite" id="PDA_v2.g2981.t1">
    <property type="protein sequence ID" value="PDA_v2.g2981.t1"/>
    <property type="gene ID" value="PDA_v2.g2981"/>
</dbReference>
<evidence type="ECO:0000313" key="1">
    <source>
        <dbReference type="Proteomes" id="UP000887578"/>
    </source>
</evidence>
<keyword evidence="1" id="KW-1185">Reference proteome</keyword>
<reference evidence="2" key="1">
    <citation type="submission" date="2022-11" db="UniProtKB">
        <authorList>
            <consortium name="WormBaseParasite"/>
        </authorList>
    </citation>
    <scope>IDENTIFICATION</scope>
</reference>
<dbReference type="AlphaFoldDB" id="A0A914QDS9"/>
<organism evidence="1 2">
    <name type="scientific">Panagrolaimus davidi</name>
    <dbReference type="NCBI Taxonomy" id="227884"/>
    <lineage>
        <taxon>Eukaryota</taxon>
        <taxon>Metazoa</taxon>
        <taxon>Ecdysozoa</taxon>
        <taxon>Nematoda</taxon>
        <taxon>Chromadorea</taxon>
        <taxon>Rhabditida</taxon>
        <taxon>Tylenchina</taxon>
        <taxon>Panagrolaimomorpha</taxon>
        <taxon>Panagrolaimoidea</taxon>
        <taxon>Panagrolaimidae</taxon>
        <taxon>Panagrolaimus</taxon>
    </lineage>
</organism>
<evidence type="ECO:0000313" key="2">
    <source>
        <dbReference type="WBParaSite" id="PDA_v2.g2981.t1"/>
    </source>
</evidence>
<dbReference type="Proteomes" id="UP000887578">
    <property type="component" value="Unplaced"/>
</dbReference>
<sequence>MINLENGNLPNPLFTFDNIEPAEAVELQRSNELMERNCEEGHKMAYNLTKKIEASEDINEIQEIIEKDIPPLERLYSDIEHLTPHNTTIVKQMRKLHIRIRETQIKACQQIRKLRKKQIEELKANLPVNETDTIQIVQQHKLHTLTHPIIRCIIGCVCSIALRSYESNGLQLRQKCAAFIASLITEEMQLPDEVRDLPADFHKAIIATKNKF</sequence>